<name>A0A2N3Q1G5_9PROT</name>
<dbReference type="InterPro" id="IPR025841">
    <property type="entry name" value="CP_ATPgrasp_2"/>
</dbReference>
<proteinExistence type="predicted"/>
<dbReference type="Gene3D" id="3.30.1490.270">
    <property type="match status" value="1"/>
</dbReference>
<comment type="caution">
    <text evidence="3">The sequence shown here is derived from an EMBL/GenBank/DDBJ whole genome shotgun (WGS) entry which is preliminary data.</text>
</comment>
<dbReference type="EMBL" id="PIUM01000001">
    <property type="protein sequence ID" value="PKU26502.1"/>
    <property type="molecule type" value="Genomic_DNA"/>
</dbReference>
<dbReference type="Pfam" id="PF04168">
    <property type="entry name" value="Alpha-E"/>
    <property type="match status" value="1"/>
</dbReference>
<feature type="domain" description="DUF403" evidence="1">
    <location>
        <begin position="526"/>
        <end position="838"/>
    </location>
</feature>
<protein>
    <submittedName>
        <fullName evidence="3">Uncharacterized protein</fullName>
    </submittedName>
</protein>
<dbReference type="InterPro" id="IPR007296">
    <property type="entry name" value="DUF403"/>
</dbReference>
<dbReference type="InterPro" id="IPR051680">
    <property type="entry name" value="ATP-dep_Glu-Cys_Ligase-2"/>
</dbReference>
<keyword evidence="4" id="KW-1185">Reference proteome</keyword>
<dbReference type="SUPFAM" id="SSF56059">
    <property type="entry name" value="Glutathione synthetase ATP-binding domain-like"/>
    <property type="match status" value="1"/>
</dbReference>
<sequence length="857" mass="95566">MERRQLPPDDRLIGQGSLPGAFRLGYPMVRGHRDEMVDADGWLRPQWENFIEALSTFPHDEMLTRWDRAQRLIRENGVTYNVYRDPRGLDRPWQLDPVPLILSSQEWAGIEAAMMQRAELLDRILADLYGPRELLCDGMLPPALVFGHPSYLRALHNVCPAGGRRLHLYAADLARSPDGQWWVMSDRCEAPSGAGYALENRVIVARTLPEMLRTRPVEPLTPFFHKLRETLYSLSPRHHEAPRIVLLTPGPYNESFFEHAYLARFLGYTLVEAEDLTVRGDHVYLKTLDGLQPVDVILRRTDGAYCDPLELRGESTLGIAGLVQAVRRGNVVVANGLGSGLLESGAMAPFLPLLARRLLGEDLKMPSVATWWCGGNKERDYVLANLDHMVVKPAYPGIKALPQPIFGEHLPAIRRAELAQNIRNRPEAFLAQERLKLSTAPVWTKGELDPRPMMLRVFVAAHEDGYVVMPGGLTRVAAERGGNIVSMQYGGGSKDTWISADEQVPLAVPLKTADAPVKLVRGAHDLPSRVADNLYWFGRYVERSEDATRLLRATLSRIGNAASYGAADELPVAVSLISRLYRLPADIDPEEAAATIARMNFDPAHIHGLRATIERVHRMAAMVRDRLSLDTWRAVNRLLDEVSKISMGDRLNTEDLVNLLNHVVLACEALSGLAMENMTRGLAWRFVDIGRRLERGMHVLDVLSNILQPLDSAGSAALDVLLEVSDSAMTYRSRYLSAPQFAPVLDLLLADESNPRSLAFQMAALGTHMDQVAAGRRTAFYGPEQRLTIWLTGAVRTAEVDVLARPDEDGGRRNLATYLEVLRSKLWELSETVTREYFTHAVGRSATGNAPIREPMP</sequence>
<accession>A0A2N3Q1G5</accession>
<dbReference type="Pfam" id="PF14403">
    <property type="entry name" value="CP_ATPgrasp_2"/>
    <property type="match status" value="1"/>
</dbReference>
<dbReference type="RefSeq" id="WP_101248733.1">
    <property type="nucleotide sequence ID" value="NZ_PIUM01000001.1"/>
</dbReference>
<evidence type="ECO:0000259" key="1">
    <source>
        <dbReference type="Pfam" id="PF04168"/>
    </source>
</evidence>
<feature type="domain" description="Circularly permuted ATP-grasp type 2" evidence="2">
    <location>
        <begin position="99"/>
        <end position="477"/>
    </location>
</feature>
<evidence type="ECO:0000259" key="2">
    <source>
        <dbReference type="Pfam" id="PF14403"/>
    </source>
</evidence>
<organism evidence="3 4">
    <name type="scientific">Telmatospirillum siberiense</name>
    <dbReference type="NCBI Taxonomy" id="382514"/>
    <lineage>
        <taxon>Bacteria</taxon>
        <taxon>Pseudomonadati</taxon>
        <taxon>Pseudomonadota</taxon>
        <taxon>Alphaproteobacteria</taxon>
        <taxon>Rhodospirillales</taxon>
        <taxon>Rhodospirillaceae</taxon>
        <taxon>Telmatospirillum</taxon>
    </lineage>
</organism>
<dbReference type="Gene3D" id="3.40.50.11290">
    <property type="match status" value="1"/>
</dbReference>
<evidence type="ECO:0000313" key="3">
    <source>
        <dbReference type="EMBL" id="PKU26502.1"/>
    </source>
</evidence>
<gene>
    <name evidence="3" type="ORF">CWS72_01260</name>
</gene>
<evidence type="ECO:0000313" key="4">
    <source>
        <dbReference type="Proteomes" id="UP000233293"/>
    </source>
</evidence>
<dbReference type="PANTHER" id="PTHR34595">
    <property type="entry name" value="BLR5612 PROTEIN"/>
    <property type="match status" value="1"/>
</dbReference>
<dbReference type="Proteomes" id="UP000233293">
    <property type="component" value="Unassembled WGS sequence"/>
</dbReference>
<dbReference type="OrthoDB" id="9804079at2"/>
<reference evidence="4" key="1">
    <citation type="submission" date="2017-12" db="EMBL/GenBank/DDBJ databases">
        <title>Draft genome sequence of Telmatospirillum siberiense 26-4b1T, an acidotolerant peatland alphaproteobacterium potentially involved in sulfur cycling.</title>
        <authorList>
            <person name="Hausmann B."/>
            <person name="Pjevac P."/>
            <person name="Schreck K."/>
            <person name="Herbold C.W."/>
            <person name="Daims H."/>
            <person name="Wagner M."/>
            <person name="Pester M."/>
            <person name="Loy A."/>
        </authorList>
    </citation>
    <scope>NUCLEOTIDE SEQUENCE [LARGE SCALE GENOMIC DNA]</scope>
    <source>
        <strain evidence="4">26-4b1</strain>
    </source>
</reference>
<dbReference type="PANTHER" id="PTHR34595:SF2">
    <property type="entry name" value="BLR2978 PROTEIN"/>
    <property type="match status" value="1"/>
</dbReference>
<dbReference type="AlphaFoldDB" id="A0A2N3Q1G5"/>